<evidence type="ECO:0000259" key="8">
    <source>
        <dbReference type="Pfam" id="PF01618"/>
    </source>
</evidence>
<evidence type="ECO:0000256" key="4">
    <source>
        <dbReference type="ARBA" id="ARBA00022989"/>
    </source>
</evidence>
<keyword evidence="4 7" id="KW-1133">Transmembrane helix</keyword>
<evidence type="ECO:0000256" key="6">
    <source>
        <dbReference type="RuleBase" id="RU004057"/>
    </source>
</evidence>
<dbReference type="Pfam" id="PF01618">
    <property type="entry name" value="MotA_ExbB"/>
    <property type="match status" value="1"/>
</dbReference>
<feature type="transmembrane region" description="Helical" evidence="7">
    <location>
        <begin position="167"/>
        <end position="188"/>
    </location>
</feature>
<dbReference type="PANTHER" id="PTHR30625">
    <property type="entry name" value="PROTEIN TOLQ"/>
    <property type="match status" value="1"/>
</dbReference>
<keyword evidence="6" id="KW-0653">Protein transport</keyword>
<comment type="subcellular location">
    <subcellularLocation>
        <location evidence="1">Cell membrane</location>
        <topology evidence="1">Multi-pass membrane protein</topology>
    </subcellularLocation>
    <subcellularLocation>
        <location evidence="6">Membrane</location>
        <topology evidence="6">Multi-pass membrane protein</topology>
    </subcellularLocation>
</comment>
<feature type="domain" description="MotA/TolQ/ExbB proton channel" evidence="8">
    <location>
        <begin position="141"/>
        <end position="235"/>
    </location>
</feature>
<evidence type="ECO:0000256" key="3">
    <source>
        <dbReference type="ARBA" id="ARBA00022692"/>
    </source>
</evidence>
<keyword evidence="2" id="KW-1003">Cell membrane</keyword>
<dbReference type="AlphaFoldDB" id="A0A941JUV2"/>
<evidence type="ECO:0000256" key="1">
    <source>
        <dbReference type="ARBA" id="ARBA00004651"/>
    </source>
</evidence>
<evidence type="ECO:0000256" key="2">
    <source>
        <dbReference type="ARBA" id="ARBA00022475"/>
    </source>
</evidence>
<evidence type="ECO:0000313" key="10">
    <source>
        <dbReference type="Proteomes" id="UP000767446"/>
    </source>
</evidence>
<comment type="similarity">
    <text evidence="6">Belongs to the exbB/tolQ family.</text>
</comment>
<dbReference type="InterPro" id="IPR050790">
    <property type="entry name" value="ExbB/TolQ_transport"/>
</dbReference>
<proteinExistence type="inferred from homology"/>
<evidence type="ECO:0000256" key="5">
    <source>
        <dbReference type="ARBA" id="ARBA00023136"/>
    </source>
</evidence>
<dbReference type="InterPro" id="IPR002898">
    <property type="entry name" value="MotA_ExbB_proton_chnl"/>
</dbReference>
<organism evidence="9 10">
    <name type="scientific">Gomphosphaeria aponina SAG 52.96 = DSM 107014</name>
    <dbReference type="NCBI Taxonomy" id="1521640"/>
    <lineage>
        <taxon>Bacteria</taxon>
        <taxon>Bacillati</taxon>
        <taxon>Cyanobacteriota</taxon>
        <taxon>Cyanophyceae</taxon>
        <taxon>Oscillatoriophycideae</taxon>
        <taxon>Chroococcales</taxon>
        <taxon>Gomphosphaeriaceae</taxon>
        <taxon>Gomphosphaeria</taxon>
    </lineage>
</organism>
<sequence length="477" mass="53364">MNATSISRLMTQLGKIERKELEIKMPRALAIALGVTVLIYILLLPVRNSAVGQLIYARGFTQYLVILLTSIVGVVVINKYIKINQELKAFRKFSLYANLDWYNPMSPQLYNYQQSLAKHKSLIAVRCSWILAVYINAGNRQTAIDFAEEDSAFYNNASESSYTIARILIWAIPLLGFIGTVVGISQGVSGFSEFLEQAGDIEQIKEGIGVVTSGLAVAFDTTFLALLLSVLIMIPLVLVEQLESGLLLEIDMFINDQLFPFLKAPENLDKKELKIAVNQAFQEYLPDAKALIEPAQEYAQQAASLLAQGFVAEIEKIQKIHGQLIEEMVQGNKMTMEDRQTFVKSIQRQQQTSQEIVAEIAKTVAEIKENNTVASQGIGEQAERFTQELFKATQSLETRINALTDCANQVAEIVKLQQSLDLSLQKLEQTAKLEEVLVELKESIVLLQPGLQQLSQPRRITLVEENNSKEIENYEKA</sequence>
<reference evidence="9" key="1">
    <citation type="submission" date="2021-02" db="EMBL/GenBank/DDBJ databases">
        <title>Metagenome analyses of Stigonema ocellatum DSM 106950, Chlorogloea purpurea SAG 13.99 and Gomphosphaeria aponina DSM 107014.</title>
        <authorList>
            <person name="Marter P."/>
            <person name="Huang S."/>
        </authorList>
    </citation>
    <scope>NUCLEOTIDE SEQUENCE</scope>
    <source>
        <strain evidence="9">JP213</strain>
    </source>
</reference>
<gene>
    <name evidence="9" type="ORF">DSM107014_06950</name>
</gene>
<accession>A0A941JUV2</accession>
<dbReference type="PANTHER" id="PTHR30625:SF11">
    <property type="entry name" value="MOTA_TOLQ_EXBB PROTON CHANNEL DOMAIN-CONTAINING PROTEIN"/>
    <property type="match status" value="1"/>
</dbReference>
<dbReference type="EMBL" id="JADQBC010000037">
    <property type="protein sequence ID" value="MBR8827635.1"/>
    <property type="molecule type" value="Genomic_DNA"/>
</dbReference>
<evidence type="ECO:0000313" key="9">
    <source>
        <dbReference type="EMBL" id="MBR8827635.1"/>
    </source>
</evidence>
<dbReference type="Proteomes" id="UP000767446">
    <property type="component" value="Unassembled WGS sequence"/>
</dbReference>
<dbReference type="GO" id="GO:0005886">
    <property type="term" value="C:plasma membrane"/>
    <property type="evidence" value="ECO:0007669"/>
    <property type="project" value="UniProtKB-SubCell"/>
</dbReference>
<comment type="caution">
    <text evidence="9">The sequence shown here is derived from an EMBL/GenBank/DDBJ whole genome shotgun (WGS) entry which is preliminary data.</text>
</comment>
<keyword evidence="5 7" id="KW-0472">Membrane</keyword>
<feature type="transmembrane region" description="Helical" evidence="7">
    <location>
        <begin position="208"/>
        <end position="238"/>
    </location>
</feature>
<dbReference type="GO" id="GO:0017038">
    <property type="term" value="P:protein import"/>
    <property type="evidence" value="ECO:0007669"/>
    <property type="project" value="TreeGrafter"/>
</dbReference>
<name>A0A941JUV2_9CHRO</name>
<feature type="transmembrane region" description="Helical" evidence="7">
    <location>
        <begin position="60"/>
        <end position="81"/>
    </location>
</feature>
<evidence type="ECO:0000256" key="7">
    <source>
        <dbReference type="SAM" id="Phobius"/>
    </source>
</evidence>
<keyword evidence="3 7" id="KW-0812">Transmembrane</keyword>
<protein>
    <submittedName>
        <fullName evidence="9">MotA/TolQ/ExbB proton channel family protein</fullName>
    </submittedName>
</protein>
<keyword evidence="6" id="KW-0813">Transport</keyword>
<feature type="transmembrane region" description="Helical" evidence="7">
    <location>
        <begin position="28"/>
        <end position="48"/>
    </location>
</feature>